<dbReference type="GeneID" id="93353251"/>
<reference evidence="10 11" key="1">
    <citation type="submission" date="2018-06" db="EMBL/GenBank/DDBJ databases">
        <authorList>
            <consortium name="Pathogen Informatics"/>
            <person name="Doyle S."/>
        </authorList>
    </citation>
    <scope>NUCLEOTIDE SEQUENCE [LARGE SCALE GENOMIC DNA]</scope>
    <source>
        <strain evidence="10 11">NCTC10660</strain>
    </source>
</reference>
<dbReference type="Pfam" id="PF13303">
    <property type="entry name" value="PTS_EIIC_2"/>
    <property type="match status" value="1"/>
</dbReference>
<evidence type="ECO:0000256" key="8">
    <source>
        <dbReference type="SAM" id="Phobius"/>
    </source>
</evidence>
<keyword evidence="6 8" id="KW-1133">Transmembrane helix</keyword>
<keyword evidence="2" id="KW-0813">Transport</keyword>
<dbReference type="Proteomes" id="UP000254927">
    <property type="component" value="Unassembled WGS sequence"/>
</dbReference>
<keyword evidence="7 8" id="KW-0472">Membrane</keyword>
<evidence type="ECO:0000256" key="3">
    <source>
        <dbReference type="ARBA" id="ARBA00022475"/>
    </source>
</evidence>
<accession>A0A378U0Q1</accession>
<keyword evidence="3" id="KW-1003">Cell membrane</keyword>
<dbReference type="RefSeq" id="WP_074896876.1">
    <property type="nucleotide sequence ID" value="NZ_CP031252.1"/>
</dbReference>
<keyword evidence="4" id="KW-0762">Sugar transport</keyword>
<evidence type="ECO:0000259" key="9">
    <source>
        <dbReference type="Pfam" id="PF13303"/>
    </source>
</evidence>
<evidence type="ECO:0000256" key="6">
    <source>
        <dbReference type="ARBA" id="ARBA00022989"/>
    </source>
</evidence>
<name>A0A378U0Q1_NEIEL</name>
<dbReference type="GO" id="GO:0009401">
    <property type="term" value="P:phosphoenolpyruvate-dependent sugar phosphotransferase system"/>
    <property type="evidence" value="ECO:0007669"/>
    <property type="project" value="InterPro"/>
</dbReference>
<evidence type="ECO:0000313" key="11">
    <source>
        <dbReference type="Proteomes" id="UP000254927"/>
    </source>
</evidence>
<feature type="transmembrane region" description="Helical" evidence="8">
    <location>
        <begin position="299"/>
        <end position="319"/>
    </location>
</feature>
<organism evidence="10 11">
    <name type="scientific">Neisseria elongata</name>
    <dbReference type="NCBI Taxonomy" id="495"/>
    <lineage>
        <taxon>Bacteria</taxon>
        <taxon>Pseudomonadati</taxon>
        <taxon>Pseudomonadota</taxon>
        <taxon>Betaproteobacteria</taxon>
        <taxon>Neisseriales</taxon>
        <taxon>Neisseriaceae</taxon>
        <taxon>Neisseria</taxon>
    </lineage>
</organism>
<evidence type="ECO:0000256" key="5">
    <source>
        <dbReference type="ARBA" id="ARBA00022692"/>
    </source>
</evidence>
<feature type="transmembrane region" description="Helical" evidence="8">
    <location>
        <begin position="60"/>
        <end position="76"/>
    </location>
</feature>
<dbReference type="GO" id="GO:0008982">
    <property type="term" value="F:protein-N(PI)-phosphohistidine-sugar phosphotransferase activity"/>
    <property type="evidence" value="ECO:0007669"/>
    <property type="project" value="InterPro"/>
</dbReference>
<proteinExistence type="predicted"/>
<sequence length="337" mass="34686">MAFRTFLASRNIEFSLRRYGIDALNFMALGLFSSLIIGLILKTVGGWLDWPWLIEVGKQAQGAMGAAIGVGVAYALKAPPLVLFASVATGTAGAALGGPVGCFIAATVGAEFGKLVYKSTPVDIVATPAATLIAGLAAAQFVGPAIQTAMTEIGALIMWAVDLQPFLMGILVSVIMGILLTLPVSSAAVAIALSLNGLAAGAATVGCCAQMVGFAVMSFRDNRWSGLLSQGLGTSMLQMPNIVKNPKVWLPPIIASAILGPLATLVFQMQNIPSGAGMGTSGLVGQVGTLDAMGGAPSVWLAIGLLHFVLPALLTWLIAIPMRRIGWIKDGDLKLDA</sequence>
<dbReference type="AlphaFoldDB" id="A0A378U0Q1"/>
<keyword evidence="5 8" id="KW-0812">Transmembrane</keyword>
<evidence type="ECO:0000256" key="4">
    <source>
        <dbReference type="ARBA" id="ARBA00022597"/>
    </source>
</evidence>
<feature type="transmembrane region" description="Helical" evidence="8">
    <location>
        <begin position="126"/>
        <end position="146"/>
    </location>
</feature>
<evidence type="ECO:0000313" key="10">
    <source>
        <dbReference type="EMBL" id="STZ68736.1"/>
    </source>
</evidence>
<feature type="transmembrane region" description="Helical" evidence="8">
    <location>
        <begin position="166"/>
        <end position="192"/>
    </location>
</feature>
<dbReference type="EMBL" id="UGQW01000002">
    <property type="protein sequence ID" value="STZ68736.1"/>
    <property type="molecule type" value="Genomic_DNA"/>
</dbReference>
<feature type="transmembrane region" description="Helical" evidence="8">
    <location>
        <begin position="83"/>
        <end position="106"/>
    </location>
</feature>
<dbReference type="GO" id="GO:0005886">
    <property type="term" value="C:plasma membrane"/>
    <property type="evidence" value="ECO:0007669"/>
    <property type="project" value="UniProtKB-SubCell"/>
</dbReference>
<evidence type="ECO:0000256" key="1">
    <source>
        <dbReference type="ARBA" id="ARBA00004651"/>
    </source>
</evidence>
<evidence type="ECO:0000256" key="2">
    <source>
        <dbReference type="ARBA" id="ARBA00022448"/>
    </source>
</evidence>
<gene>
    <name evidence="10" type="ORF">NCTC10660_02266</name>
</gene>
<feature type="transmembrane region" description="Helical" evidence="8">
    <location>
        <begin position="248"/>
        <end position="269"/>
    </location>
</feature>
<protein>
    <submittedName>
        <fullName evidence="10">Predicted membrane protein, putative toxin regulator</fullName>
    </submittedName>
</protein>
<feature type="transmembrane region" description="Helical" evidence="8">
    <location>
        <begin position="21"/>
        <end position="40"/>
    </location>
</feature>
<feature type="domain" description="Phosphotransferase system EIIC" evidence="9">
    <location>
        <begin position="22"/>
        <end position="335"/>
    </location>
</feature>
<comment type="subcellular location">
    <subcellularLocation>
        <location evidence="1">Cell membrane</location>
        <topology evidence="1">Multi-pass membrane protein</topology>
    </subcellularLocation>
</comment>
<evidence type="ECO:0000256" key="7">
    <source>
        <dbReference type="ARBA" id="ARBA00023136"/>
    </source>
</evidence>
<feature type="transmembrane region" description="Helical" evidence="8">
    <location>
        <begin position="198"/>
        <end position="219"/>
    </location>
</feature>
<dbReference type="InterPro" id="IPR003352">
    <property type="entry name" value="PTS_EIIC"/>
</dbReference>